<proteinExistence type="inferred from homology"/>
<dbReference type="GO" id="GO:0004222">
    <property type="term" value="F:metalloendopeptidase activity"/>
    <property type="evidence" value="ECO:0007669"/>
    <property type="project" value="InterPro"/>
</dbReference>
<evidence type="ECO:0000313" key="10">
    <source>
        <dbReference type="Proteomes" id="UP000523079"/>
    </source>
</evidence>
<keyword evidence="5 6" id="KW-0482">Metalloprotease</keyword>
<protein>
    <recommendedName>
        <fullName evidence="8">Peptidase M48 domain-containing protein</fullName>
    </recommendedName>
</protein>
<keyword evidence="3 6" id="KW-0378">Hydrolase</keyword>
<comment type="cofactor">
    <cofactor evidence="6">
        <name>Zn(2+)</name>
        <dbReference type="ChEBI" id="CHEBI:29105"/>
    </cofactor>
    <text evidence="6">Binds 1 zinc ion per subunit.</text>
</comment>
<dbReference type="EMBL" id="JACGWT010000002">
    <property type="protein sequence ID" value="MBA8793386.1"/>
    <property type="molecule type" value="Genomic_DNA"/>
</dbReference>
<keyword evidence="7" id="KW-1133">Transmembrane helix</keyword>
<keyword evidence="7" id="KW-0472">Membrane</keyword>
<feature type="transmembrane region" description="Helical" evidence="7">
    <location>
        <begin position="49"/>
        <end position="77"/>
    </location>
</feature>
<feature type="domain" description="Peptidase M48" evidence="8">
    <location>
        <begin position="153"/>
        <end position="207"/>
    </location>
</feature>
<evidence type="ECO:0000259" key="8">
    <source>
        <dbReference type="Pfam" id="PF01435"/>
    </source>
</evidence>
<evidence type="ECO:0000256" key="1">
    <source>
        <dbReference type="ARBA" id="ARBA00022670"/>
    </source>
</evidence>
<comment type="caution">
    <text evidence="9">The sequence shown here is derived from an EMBL/GenBank/DDBJ whole genome shotgun (WGS) entry which is preliminary data.</text>
</comment>
<keyword evidence="10" id="KW-1185">Reference proteome</keyword>
<dbReference type="InterPro" id="IPR001915">
    <property type="entry name" value="Peptidase_M48"/>
</dbReference>
<evidence type="ECO:0000256" key="4">
    <source>
        <dbReference type="ARBA" id="ARBA00022833"/>
    </source>
</evidence>
<dbReference type="Pfam" id="PF01435">
    <property type="entry name" value="Peptidase_M48"/>
    <property type="match status" value="1"/>
</dbReference>
<evidence type="ECO:0000256" key="3">
    <source>
        <dbReference type="ARBA" id="ARBA00022801"/>
    </source>
</evidence>
<accession>A0A7W3IQH4</accession>
<sequence>MTPAPLRDLLLGTVPETTALALGLLTLVLVGPGPLWVRRWPFLPRVPRAAVTLWQAGTVASLVAVTLAGAVAVRAALAGDRPRGTLGAALIALDTVIALFAVLVLARLAWSLVTVARRTRARRARHRAAVDLLGQVDERAALPGLRVVAGSFPLAYCLPSLRASRVVVSSATLAALDADELRAVLAHEEAHLRARHDVVLDTFTALHQAFPHLVRSEIPAEQCRLLVEMLADDAAVRRVGRLPLAHALVALAGAPVPREALAAGRHAVAERVDRLGRPVTRRTRALAGALYLLAVSLVASGPLVLVVVPSMLRAVANMLSI</sequence>
<dbReference type="GO" id="GO:0006508">
    <property type="term" value="P:proteolysis"/>
    <property type="evidence" value="ECO:0007669"/>
    <property type="project" value="UniProtKB-KW"/>
</dbReference>
<gene>
    <name evidence="9" type="ORF">FHX74_000991</name>
</gene>
<dbReference type="Gene3D" id="3.30.2010.10">
    <property type="entry name" value="Metalloproteases ('zincins'), catalytic domain"/>
    <property type="match status" value="1"/>
</dbReference>
<evidence type="ECO:0000256" key="2">
    <source>
        <dbReference type="ARBA" id="ARBA00022723"/>
    </source>
</evidence>
<comment type="similarity">
    <text evidence="6">Belongs to the peptidase M48 family.</text>
</comment>
<reference evidence="9 10" key="1">
    <citation type="submission" date="2020-07" db="EMBL/GenBank/DDBJ databases">
        <title>Sequencing the genomes of 1000 actinobacteria strains.</title>
        <authorList>
            <person name="Klenk H.-P."/>
        </authorList>
    </citation>
    <scope>NUCLEOTIDE SEQUENCE [LARGE SCALE GENOMIC DNA]</scope>
    <source>
        <strain evidence="9 10">DSM 100723</strain>
    </source>
</reference>
<dbReference type="RefSeq" id="WP_328823639.1">
    <property type="nucleotide sequence ID" value="NZ_JACGWT010000002.1"/>
</dbReference>
<keyword evidence="7" id="KW-0812">Transmembrane</keyword>
<dbReference type="PANTHER" id="PTHR34978:SF3">
    <property type="entry name" value="SLR0241 PROTEIN"/>
    <property type="match status" value="1"/>
</dbReference>
<keyword evidence="1 6" id="KW-0645">Protease</keyword>
<evidence type="ECO:0000313" key="9">
    <source>
        <dbReference type="EMBL" id="MBA8793386.1"/>
    </source>
</evidence>
<evidence type="ECO:0000256" key="7">
    <source>
        <dbReference type="SAM" id="Phobius"/>
    </source>
</evidence>
<feature type="transmembrane region" description="Helical" evidence="7">
    <location>
        <begin position="290"/>
        <end position="312"/>
    </location>
</feature>
<dbReference type="InterPro" id="IPR052173">
    <property type="entry name" value="Beta-lactam_resp_regulator"/>
</dbReference>
<feature type="transmembrane region" description="Helical" evidence="7">
    <location>
        <begin position="89"/>
        <end position="113"/>
    </location>
</feature>
<dbReference type="Proteomes" id="UP000523079">
    <property type="component" value="Unassembled WGS sequence"/>
</dbReference>
<name>A0A7W3IQH4_9ACTN</name>
<evidence type="ECO:0000256" key="5">
    <source>
        <dbReference type="ARBA" id="ARBA00023049"/>
    </source>
</evidence>
<evidence type="ECO:0000256" key="6">
    <source>
        <dbReference type="RuleBase" id="RU003983"/>
    </source>
</evidence>
<keyword evidence="2" id="KW-0479">Metal-binding</keyword>
<dbReference type="CDD" id="cd07326">
    <property type="entry name" value="M56_BlaR1_MecR1_like"/>
    <property type="match status" value="1"/>
</dbReference>
<organism evidence="9 10">
    <name type="scientific">Microlunatus kandeliicorticis</name>
    <dbReference type="NCBI Taxonomy" id="1759536"/>
    <lineage>
        <taxon>Bacteria</taxon>
        <taxon>Bacillati</taxon>
        <taxon>Actinomycetota</taxon>
        <taxon>Actinomycetes</taxon>
        <taxon>Propionibacteriales</taxon>
        <taxon>Propionibacteriaceae</taxon>
        <taxon>Microlunatus</taxon>
    </lineage>
</organism>
<dbReference type="GO" id="GO:0046872">
    <property type="term" value="F:metal ion binding"/>
    <property type="evidence" value="ECO:0007669"/>
    <property type="project" value="UniProtKB-KW"/>
</dbReference>
<dbReference type="AlphaFoldDB" id="A0A7W3IQH4"/>
<feature type="transmembrane region" description="Helical" evidence="7">
    <location>
        <begin position="20"/>
        <end position="37"/>
    </location>
</feature>
<dbReference type="PANTHER" id="PTHR34978">
    <property type="entry name" value="POSSIBLE SENSOR-TRANSDUCER PROTEIN BLAR"/>
    <property type="match status" value="1"/>
</dbReference>
<keyword evidence="4 6" id="KW-0862">Zinc</keyword>